<dbReference type="KEGG" id="pbar:105430445"/>
<evidence type="ECO:0000256" key="5">
    <source>
        <dbReference type="ARBA" id="ARBA00023163"/>
    </source>
</evidence>
<keyword evidence="4" id="KW-0238">DNA-binding</keyword>
<evidence type="ECO:0000256" key="2">
    <source>
        <dbReference type="ARBA" id="ARBA00006079"/>
    </source>
</evidence>
<feature type="region of interest" description="Disordered" evidence="8">
    <location>
        <begin position="247"/>
        <end position="272"/>
    </location>
</feature>
<dbReference type="RefSeq" id="XP_011642314.1">
    <property type="nucleotide sequence ID" value="XM_011644012.2"/>
</dbReference>
<dbReference type="InterPro" id="IPR040223">
    <property type="entry name" value="PAR_bZIP"/>
</dbReference>
<dbReference type="PANTHER" id="PTHR11988:SF27">
    <property type="entry name" value="GH27708P"/>
    <property type="match status" value="1"/>
</dbReference>
<organism evidence="10 11">
    <name type="scientific">Pogonomyrmex barbatus</name>
    <name type="common">red harvester ant</name>
    <dbReference type="NCBI Taxonomy" id="144034"/>
    <lineage>
        <taxon>Eukaryota</taxon>
        <taxon>Metazoa</taxon>
        <taxon>Ecdysozoa</taxon>
        <taxon>Arthropoda</taxon>
        <taxon>Hexapoda</taxon>
        <taxon>Insecta</taxon>
        <taxon>Pterygota</taxon>
        <taxon>Neoptera</taxon>
        <taxon>Endopterygota</taxon>
        <taxon>Hymenoptera</taxon>
        <taxon>Apocrita</taxon>
        <taxon>Aculeata</taxon>
        <taxon>Formicoidea</taxon>
        <taxon>Formicidae</taxon>
        <taxon>Myrmicinae</taxon>
        <taxon>Pogonomyrmex</taxon>
    </lineage>
</organism>
<keyword evidence="6" id="KW-0539">Nucleus</keyword>
<feature type="compositionally biased region" description="Polar residues" evidence="8">
    <location>
        <begin position="250"/>
        <end position="269"/>
    </location>
</feature>
<comment type="similarity">
    <text evidence="2">Belongs to the bZIP family. NFIL3 subfamily.</text>
</comment>
<protein>
    <submittedName>
        <fullName evidence="11">Thyrotroph embryonic factor</fullName>
    </submittedName>
</protein>
<evidence type="ECO:0000256" key="7">
    <source>
        <dbReference type="SAM" id="Coils"/>
    </source>
</evidence>
<keyword evidence="7" id="KW-0175">Coiled coil</keyword>
<keyword evidence="5" id="KW-0804">Transcription</keyword>
<feature type="coiled-coil region" evidence="7">
    <location>
        <begin position="299"/>
        <end position="326"/>
    </location>
</feature>
<feature type="domain" description="BZIP" evidence="9">
    <location>
        <begin position="274"/>
        <end position="333"/>
    </location>
</feature>
<gene>
    <name evidence="11" type="primary">LOC105430445</name>
</gene>
<evidence type="ECO:0000256" key="3">
    <source>
        <dbReference type="ARBA" id="ARBA00023015"/>
    </source>
</evidence>
<dbReference type="GeneID" id="105430445"/>
<reference evidence="11" key="1">
    <citation type="submission" date="2025-08" db="UniProtKB">
        <authorList>
            <consortium name="RefSeq"/>
        </authorList>
    </citation>
    <scope>IDENTIFICATION</scope>
</reference>
<evidence type="ECO:0000256" key="6">
    <source>
        <dbReference type="ARBA" id="ARBA00023242"/>
    </source>
</evidence>
<evidence type="ECO:0000313" key="10">
    <source>
        <dbReference type="Proteomes" id="UP000504615"/>
    </source>
</evidence>
<keyword evidence="10" id="KW-1185">Reference proteome</keyword>
<dbReference type="GO" id="GO:0000981">
    <property type="term" value="F:DNA-binding transcription factor activity, RNA polymerase II-specific"/>
    <property type="evidence" value="ECO:0007669"/>
    <property type="project" value="TreeGrafter"/>
</dbReference>
<dbReference type="Gene3D" id="1.20.5.170">
    <property type="match status" value="1"/>
</dbReference>
<evidence type="ECO:0000256" key="4">
    <source>
        <dbReference type="ARBA" id="ARBA00023125"/>
    </source>
</evidence>
<dbReference type="FunFam" id="1.20.5.170:FF:000025">
    <property type="entry name" value="nuclear factor interleukin-3-regulated protein-like"/>
    <property type="match status" value="1"/>
</dbReference>
<dbReference type="CTD" id="31227"/>
<dbReference type="CDD" id="cd14695">
    <property type="entry name" value="bZIP_HLF"/>
    <property type="match status" value="1"/>
</dbReference>
<comment type="subcellular location">
    <subcellularLocation>
        <location evidence="1">Nucleus</location>
    </subcellularLocation>
</comment>
<name>A0A6I9WL88_9HYME</name>
<dbReference type="SUPFAM" id="SSF57959">
    <property type="entry name" value="Leucine zipper domain"/>
    <property type="match status" value="1"/>
</dbReference>
<evidence type="ECO:0000313" key="11">
    <source>
        <dbReference type="RefSeq" id="XP_011642314.1"/>
    </source>
</evidence>
<dbReference type="GO" id="GO:0000978">
    <property type="term" value="F:RNA polymerase II cis-regulatory region sequence-specific DNA binding"/>
    <property type="evidence" value="ECO:0007669"/>
    <property type="project" value="TreeGrafter"/>
</dbReference>
<dbReference type="PANTHER" id="PTHR11988">
    <property type="entry name" value="THYROTROPH EMBRYONIC FACTOR RELATED"/>
    <property type="match status" value="1"/>
</dbReference>
<sequence length="333" mass="37432">MKMENTTNNYTQNNQSPYFILEETDNKYSDSDSILDLSQKNPTDNANQEIAIDLSSRSYGSKKRCVEPNDLDGRPIENIAVSSQYSELDSSKAQTKAVSSPEDIECFNYIETLFKCSSGIMLPSHLNRAQTIVTTPAIHLPYTDTAQTIPKNEINGQTPGTMPIEFPTSTNVILPSSTSTNVILPSSTSTNMILPSSTSTNTILPTLDMVKKASRPFKAYPKDLLSTQDSNKEYVKFRAKVLEKVRKNKSTSNPRMRRVSSSPGLPTSTVDEKDAAYWERRKKNNEAAKRSRDARKLKEDELAIRAAFLEQENRELKTLLAKYVQMVHSLYNH</sequence>
<evidence type="ECO:0000256" key="1">
    <source>
        <dbReference type="ARBA" id="ARBA00004123"/>
    </source>
</evidence>
<dbReference type="GO" id="GO:0005634">
    <property type="term" value="C:nucleus"/>
    <property type="evidence" value="ECO:0007669"/>
    <property type="project" value="UniProtKB-SubCell"/>
</dbReference>
<dbReference type="PROSITE" id="PS50217">
    <property type="entry name" value="BZIP"/>
    <property type="match status" value="1"/>
</dbReference>
<accession>A0A6I9WL88</accession>
<dbReference type="Proteomes" id="UP000504615">
    <property type="component" value="Unplaced"/>
</dbReference>
<dbReference type="InterPro" id="IPR046347">
    <property type="entry name" value="bZIP_sf"/>
</dbReference>
<dbReference type="SMART" id="SM00338">
    <property type="entry name" value="BRLZ"/>
    <property type="match status" value="1"/>
</dbReference>
<dbReference type="OrthoDB" id="361013at2759"/>
<dbReference type="AlphaFoldDB" id="A0A6I9WL88"/>
<dbReference type="Pfam" id="PF07716">
    <property type="entry name" value="bZIP_2"/>
    <property type="match status" value="1"/>
</dbReference>
<proteinExistence type="inferred from homology"/>
<dbReference type="InterPro" id="IPR004827">
    <property type="entry name" value="bZIP"/>
</dbReference>
<evidence type="ECO:0000259" key="9">
    <source>
        <dbReference type="PROSITE" id="PS50217"/>
    </source>
</evidence>
<evidence type="ECO:0000256" key="8">
    <source>
        <dbReference type="SAM" id="MobiDB-lite"/>
    </source>
</evidence>
<keyword evidence="3" id="KW-0805">Transcription regulation</keyword>